<keyword evidence="8" id="KW-1185">Reference proteome</keyword>
<sequence length="385" mass="43902">MSSSVGRYDAALLIAAGATVVAVGLSVHLVNTHLRKYVRPQRQRYVIRILWMVPIYALDSFLSLCFINLAVMFEVPRDVYESYVIYNFLALMIDCMGGEEAARTFFAAQPPQRHWWPFGCLGYHDMSVFLETCRLCTLQYSVVRPLTAILSLGFYAVGRYDDSDLRLTSPYLWVMLVNNSSVTLALYYLIYFYHAALPCQPLQKTRPLAKFLAVKAVVFFCFWQYTLISLLAAFGVIERTLAHRSEGATQTGLTDFIVCIEMALFAAVHEVVFPASEHQPPKATTTVSFPVFARGVADPPPDPVHQRAMPYDRAFRDMFFVGDVTADLGRMCREGPRVLYYGFTQVNVARRHRIEMRRQRREQKSPDGASNDAPPPEQDDWWTRL</sequence>
<evidence type="ECO:0000256" key="6">
    <source>
        <dbReference type="SAM" id="Phobius"/>
    </source>
</evidence>
<dbReference type="InterPro" id="IPR005178">
    <property type="entry name" value="Ostalpha/TMEM184C"/>
</dbReference>
<proteinExistence type="predicted"/>
<gene>
    <name evidence="7" type="ORF">CTAYLR_002584</name>
</gene>
<keyword evidence="4 6" id="KW-0472">Membrane</keyword>
<feature type="region of interest" description="Disordered" evidence="5">
    <location>
        <begin position="357"/>
        <end position="385"/>
    </location>
</feature>
<comment type="subcellular location">
    <subcellularLocation>
        <location evidence="1">Membrane</location>
        <topology evidence="1">Multi-pass membrane protein</topology>
    </subcellularLocation>
</comment>
<evidence type="ECO:0000256" key="5">
    <source>
        <dbReference type="SAM" id="MobiDB-lite"/>
    </source>
</evidence>
<evidence type="ECO:0000256" key="4">
    <source>
        <dbReference type="ARBA" id="ARBA00023136"/>
    </source>
</evidence>
<feature type="transmembrane region" description="Helical" evidence="6">
    <location>
        <begin position="170"/>
        <end position="193"/>
    </location>
</feature>
<dbReference type="Pfam" id="PF03619">
    <property type="entry name" value="Solute_trans_a"/>
    <property type="match status" value="1"/>
</dbReference>
<dbReference type="GO" id="GO:0016020">
    <property type="term" value="C:membrane"/>
    <property type="evidence" value="ECO:0007669"/>
    <property type="project" value="UniProtKB-SubCell"/>
</dbReference>
<name>A0AAD7UD45_9STRA</name>
<comment type="caution">
    <text evidence="7">The sequence shown here is derived from an EMBL/GenBank/DDBJ whole genome shotgun (WGS) entry which is preliminary data.</text>
</comment>
<evidence type="ECO:0008006" key="9">
    <source>
        <dbReference type="Google" id="ProtNLM"/>
    </source>
</evidence>
<evidence type="ECO:0000256" key="3">
    <source>
        <dbReference type="ARBA" id="ARBA00022989"/>
    </source>
</evidence>
<accession>A0AAD7UD45</accession>
<dbReference type="AlphaFoldDB" id="A0AAD7UD45"/>
<organism evidence="7 8">
    <name type="scientific">Chrysophaeum taylorii</name>
    <dbReference type="NCBI Taxonomy" id="2483200"/>
    <lineage>
        <taxon>Eukaryota</taxon>
        <taxon>Sar</taxon>
        <taxon>Stramenopiles</taxon>
        <taxon>Ochrophyta</taxon>
        <taxon>Pelagophyceae</taxon>
        <taxon>Pelagomonadales</taxon>
        <taxon>Pelagomonadaceae</taxon>
        <taxon>Chrysophaeum</taxon>
    </lineage>
</organism>
<reference evidence="7" key="1">
    <citation type="submission" date="2023-01" db="EMBL/GenBank/DDBJ databases">
        <title>Metagenome sequencing of chrysophaentin producing Chrysophaeum taylorii.</title>
        <authorList>
            <person name="Davison J."/>
            <person name="Bewley C."/>
        </authorList>
    </citation>
    <scope>NUCLEOTIDE SEQUENCE</scope>
    <source>
        <strain evidence="7">NIES-1699</strain>
    </source>
</reference>
<keyword evidence="2 6" id="KW-0812">Transmembrane</keyword>
<protein>
    <recommendedName>
        <fullName evidence="9">Transmembrane protein 184C</fullName>
    </recommendedName>
</protein>
<feature type="transmembrane region" description="Helical" evidence="6">
    <location>
        <begin position="50"/>
        <end position="73"/>
    </location>
</feature>
<evidence type="ECO:0000256" key="2">
    <source>
        <dbReference type="ARBA" id="ARBA00022692"/>
    </source>
</evidence>
<keyword evidence="3 6" id="KW-1133">Transmembrane helix</keyword>
<dbReference type="SMART" id="SM01417">
    <property type="entry name" value="Solute_trans_a"/>
    <property type="match status" value="1"/>
</dbReference>
<evidence type="ECO:0000313" key="8">
    <source>
        <dbReference type="Proteomes" id="UP001230188"/>
    </source>
</evidence>
<dbReference type="PANTHER" id="PTHR23423">
    <property type="entry name" value="ORGANIC SOLUTE TRANSPORTER-RELATED"/>
    <property type="match status" value="1"/>
</dbReference>
<evidence type="ECO:0000313" key="7">
    <source>
        <dbReference type="EMBL" id="KAJ8602811.1"/>
    </source>
</evidence>
<evidence type="ECO:0000256" key="1">
    <source>
        <dbReference type="ARBA" id="ARBA00004141"/>
    </source>
</evidence>
<dbReference type="Proteomes" id="UP001230188">
    <property type="component" value="Unassembled WGS sequence"/>
</dbReference>
<dbReference type="EMBL" id="JAQMWT010000366">
    <property type="protein sequence ID" value="KAJ8602811.1"/>
    <property type="molecule type" value="Genomic_DNA"/>
</dbReference>
<feature type="transmembrane region" description="Helical" evidence="6">
    <location>
        <begin position="213"/>
        <end position="237"/>
    </location>
</feature>
<feature type="transmembrane region" description="Helical" evidence="6">
    <location>
        <begin position="12"/>
        <end position="30"/>
    </location>
</feature>